<keyword evidence="2" id="KW-1185">Reference proteome</keyword>
<proteinExistence type="predicted"/>
<dbReference type="AlphaFoldDB" id="A0A7U3UVN6"/>
<dbReference type="Proteomes" id="UP000595703">
    <property type="component" value="Chromosome"/>
</dbReference>
<protein>
    <submittedName>
        <fullName evidence="1">Uncharacterized protein</fullName>
    </submittedName>
</protein>
<organism evidence="1 2">
    <name type="scientific">Actinacidiphila reveromycinica</name>
    <dbReference type="NCBI Taxonomy" id="659352"/>
    <lineage>
        <taxon>Bacteria</taxon>
        <taxon>Bacillati</taxon>
        <taxon>Actinomycetota</taxon>
        <taxon>Actinomycetes</taxon>
        <taxon>Kitasatosporales</taxon>
        <taxon>Streptomycetaceae</taxon>
        <taxon>Actinacidiphila</taxon>
    </lineage>
</organism>
<evidence type="ECO:0000313" key="2">
    <source>
        <dbReference type="Proteomes" id="UP000595703"/>
    </source>
</evidence>
<reference evidence="1 2" key="3">
    <citation type="journal article" date="2011" name="Nat. Chem. Biol.">
        <title>Reveromycin A biosynthesis uses RevG and RevJ for stereospecific spiroacetal formation.</title>
        <authorList>
            <person name="Takahashi S."/>
            <person name="Toyoda A."/>
            <person name="Sekiyama Y."/>
            <person name="Takagi H."/>
            <person name="Nogawa T."/>
            <person name="Uramoto M."/>
            <person name="Suzuki R."/>
            <person name="Koshino H."/>
            <person name="Kumano T."/>
            <person name="Panthee S."/>
            <person name="Dairi T."/>
            <person name="Ishikawa J."/>
            <person name="Ikeda H."/>
            <person name="Sakaki Y."/>
            <person name="Osada H."/>
        </authorList>
    </citation>
    <scope>NUCLEOTIDE SEQUENCE [LARGE SCALE GENOMIC DNA]</scope>
    <source>
        <strain evidence="1 2">SN-593</strain>
    </source>
</reference>
<gene>
    <name evidence="1" type="ORF">RVR_6104</name>
</gene>
<reference evidence="1 2" key="2">
    <citation type="journal article" date="2011" name="J. Antibiot.">
        <title>Furaquinocins I and J: novel polyketide isoprenoid hybrid compounds from Streptomyces reveromyceticus SN-593.</title>
        <authorList>
            <person name="Panthee S."/>
            <person name="Takahashi S."/>
            <person name="Takagi H."/>
            <person name="Nogawa T."/>
            <person name="Oowada E."/>
            <person name="Uramoto M."/>
            <person name="Osada H."/>
        </authorList>
    </citation>
    <scope>NUCLEOTIDE SEQUENCE [LARGE SCALE GENOMIC DNA]</scope>
    <source>
        <strain evidence="1 2">SN-593</strain>
    </source>
</reference>
<sequence length="120" mass="13305">MPYPPSPQPPIAAQADALRALLHLIDLHPHLPGAYVVSHNLFPNQVDIQLDSPGVWETWRETLNLATESATHRASDTREFLECATTIGGTAIRIYSVFPRVDTSIRTSRFPFIKSGTEVV</sequence>
<accession>A0A7U3UVN6</accession>
<dbReference type="EMBL" id="AP018365">
    <property type="protein sequence ID" value="BBA99471.1"/>
    <property type="molecule type" value="Genomic_DNA"/>
</dbReference>
<dbReference type="KEGG" id="arev:RVR_6104"/>
<name>A0A7U3UVN6_9ACTN</name>
<reference evidence="1 2" key="4">
    <citation type="journal article" date="2020" name="Sci. Rep.">
        <title>beta-carboline chemical signals induce reveromycin production through a LuxR family regulator in Streptomyces sp. SN-593.</title>
        <authorList>
            <person name="Panthee S."/>
            <person name="Kito N."/>
            <person name="Hayashi T."/>
            <person name="Shimizu T."/>
            <person name="Ishikawa J."/>
            <person name="Hamamoto H."/>
            <person name="Osada H."/>
            <person name="Takahashi S."/>
        </authorList>
    </citation>
    <scope>NUCLEOTIDE SEQUENCE [LARGE SCALE GENOMIC DNA]</scope>
    <source>
        <strain evidence="1 2">SN-593</strain>
    </source>
</reference>
<dbReference type="RefSeq" id="WP_202235455.1">
    <property type="nucleotide sequence ID" value="NZ_AP018365.1"/>
</dbReference>
<evidence type="ECO:0000313" key="1">
    <source>
        <dbReference type="EMBL" id="BBA99471.1"/>
    </source>
</evidence>
<reference evidence="1 2" key="1">
    <citation type="journal article" date="2010" name="J. Bacteriol.">
        <title>Biochemical characterization of a novel indole prenyltransferase from Streptomyces sp. SN-593.</title>
        <authorList>
            <person name="Takahashi S."/>
            <person name="Takagi H."/>
            <person name="Toyoda A."/>
            <person name="Uramoto M."/>
            <person name="Nogawa T."/>
            <person name="Ueki M."/>
            <person name="Sakaki Y."/>
            <person name="Osada H."/>
        </authorList>
    </citation>
    <scope>NUCLEOTIDE SEQUENCE [LARGE SCALE GENOMIC DNA]</scope>
    <source>
        <strain evidence="1 2">SN-593</strain>
    </source>
</reference>